<name>A0A2S8G3P9_9BACT</name>
<gene>
    <name evidence="1" type="ORF">C5Y96_03140</name>
</gene>
<dbReference type="OrthoDB" id="288021at2"/>
<dbReference type="RefSeq" id="WP_146115499.1">
    <property type="nucleotide sequence ID" value="NZ_PUIA01000016.1"/>
</dbReference>
<protein>
    <submittedName>
        <fullName evidence="1">Uncharacterized protein</fullName>
    </submittedName>
</protein>
<dbReference type="AlphaFoldDB" id="A0A2S8G3P9"/>
<dbReference type="Proteomes" id="UP000240009">
    <property type="component" value="Unassembled WGS sequence"/>
</dbReference>
<reference evidence="1 2" key="1">
    <citation type="submission" date="2018-02" db="EMBL/GenBank/DDBJ databases">
        <title>Comparative genomes isolates from brazilian mangrove.</title>
        <authorList>
            <person name="Araujo J.E."/>
            <person name="Taketani R.G."/>
            <person name="Silva M.C.P."/>
            <person name="Loureco M.V."/>
            <person name="Andreote F.D."/>
        </authorList>
    </citation>
    <scope>NUCLEOTIDE SEQUENCE [LARGE SCALE GENOMIC DNA]</scope>
    <source>
        <strain evidence="1 2">HEX-2 MGV</strain>
    </source>
</reference>
<organism evidence="1 2">
    <name type="scientific">Blastopirellula marina</name>
    <dbReference type="NCBI Taxonomy" id="124"/>
    <lineage>
        <taxon>Bacteria</taxon>
        <taxon>Pseudomonadati</taxon>
        <taxon>Planctomycetota</taxon>
        <taxon>Planctomycetia</taxon>
        <taxon>Pirellulales</taxon>
        <taxon>Pirellulaceae</taxon>
        <taxon>Blastopirellula</taxon>
    </lineage>
</organism>
<comment type="caution">
    <text evidence="1">The sequence shown here is derived from an EMBL/GenBank/DDBJ whole genome shotgun (WGS) entry which is preliminary data.</text>
</comment>
<sequence>MSWDRKGASGQSYYYRSERDGPKVTKKYYGRGAEGQAVAQQDLAIRRQRLADKAYWDRVLSQVERTRVMSDRYTDLTKQMLHVMLVAHGYYCHKGHEWRRRGKMFHG</sequence>
<evidence type="ECO:0000313" key="2">
    <source>
        <dbReference type="Proteomes" id="UP000240009"/>
    </source>
</evidence>
<accession>A0A2S8G3P9</accession>
<evidence type="ECO:0000313" key="1">
    <source>
        <dbReference type="EMBL" id="PQO38881.1"/>
    </source>
</evidence>
<proteinExistence type="predicted"/>
<dbReference type="EMBL" id="PUIA01000016">
    <property type="protein sequence ID" value="PQO38881.1"/>
    <property type="molecule type" value="Genomic_DNA"/>
</dbReference>